<accession>A0AA50KP63</accession>
<dbReference type="PROSITE" id="PS50234">
    <property type="entry name" value="VWFA"/>
    <property type="match status" value="1"/>
</dbReference>
<feature type="domain" description="VWFA" evidence="2">
    <location>
        <begin position="31"/>
        <end position="208"/>
    </location>
</feature>
<sequence length="354" mass="37221">MMKHMQQKARNTICALAVAMACGGVYAQGIDVVFKIDESGSMGGEIADVKANVVTIFNALPAGSHVGLVGYGSSKSGHGTSQAPHLHSPLTTDSTAFQTAVNELVANGGFEEGYRAVVESATDTVDGDSLGFTGAPYCNILITDETPAQGTVTRQNAIDAMTAEGGIFFGIMPSGLFTEAQPLADATGGQLFNLASFQEDATPVLEAVLTACVAAAAPVKVDIKPTSCPNPLKMTQKGVIPVAILGSEEFDVSRILPDTVKMAGDCEALRWSYEDVATPYDGGFSEPVLENECTAEGADGWTDLTLKFNSQCVAGQLGEVNEREARLISISGKYLNDENEEVEFEASDVMRLMP</sequence>
<dbReference type="Pfam" id="PF00092">
    <property type="entry name" value="VWA"/>
    <property type="match status" value="1"/>
</dbReference>
<evidence type="ECO:0000313" key="4">
    <source>
        <dbReference type="Proteomes" id="UP001223802"/>
    </source>
</evidence>
<dbReference type="Gene3D" id="3.40.50.410">
    <property type="entry name" value="von Willebrand factor, type A domain"/>
    <property type="match status" value="1"/>
</dbReference>
<dbReference type="CDD" id="cd00198">
    <property type="entry name" value="vWFA"/>
    <property type="match status" value="1"/>
</dbReference>
<reference evidence="3 4" key="1">
    <citation type="submission" date="2023-02" db="EMBL/GenBank/DDBJ databases">
        <title>Complete genome sequence of a novel bacterium Oceanimonas sp. NTOU-MSR1 isolated from marine coast sediment.</title>
        <authorList>
            <person name="Yang H.-T."/>
            <person name="Chen Y.-L."/>
            <person name="Ho Y.-N."/>
        </authorList>
    </citation>
    <scope>NUCLEOTIDE SEQUENCE [LARGE SCALE GENOMIC DNA]</scope>
    <source>
        <strain evidence="3 4">NTOU-MSR1</strain>
    </source>
</reference>
<dbReference type="SUPFAM" id="SSF53300">
    <property type="entry name" value="vWA-like"/>
    <property type="match status" value="1"/>
</dbReference>
<gene>
    <name evidence="3" type="ORF">PU634_15795</name>
</gene>
<feature type="signal peptide" evidence="1">
    <location>
        <begin position="1"/>
        <end position="27"/>
    </location>
</feature>
<proteinExistence type="predicted"/>
<keyword evidence="1" id="KW-0732">Signal</keyword>
<dbReference type="KEGG" id="ope:PU634_15795"/>
<evidence type="ECO:0000256" key="1">
    <source>
        <dbReference type="SAM" id="SignalP"/>
    </source>
</evidence>
<evidence type="ECO:0000259" key="2">
    <source>
        <dbReference type="PROSITE" id="PS50234"/>
    </source>
</evidence>
<protein>
    <submittedName>
        <fullName evidence="3">VWA domain-containing protein</fullName>
    </submittedName>
</protein>
<dbReference type="Proteomes" id="UP001223802">
    <property type="component" value="Chromosome"/>
</dbReference>
<keyword evidence="4" id="KW-1185">Reference proteome</keyword>
<dbReference type="InterPro" id="IPR036465">
    <property type="entry name" value="vWFA_dom_sf"/>
</dbReference>
<organism evidence="3 4">
    <name type="scientific">Oceanimonas pelagia</name>
    <dbReference type="NCBI Taxonomy" id="3028314"/>
    <lineage>
        <taxon>Bacteria</taxon>
        <taxon>Pseudomonadati</taxon>
        <taxon>Pseudomonadota</taxon>
        <taxon>Gammaproteobacteria</taxon>
        <taxon>Aeromonadales</taxon>
        <taxon>Aeromonadaceae</taxon>
        <taxon>Oceanimonas</taxon>
    </lineage>
</organism>
<name>A0AA50KP63_9GAMM</name>
<dbReference type="EMBL" id="CP118224">
    <property type="protein sequence ID" value="WMC10520.1"/>
    <property type="molecule type" value="Genomic_DNA"/>
</dbReference>
<dbReference type="InterPro" id="IPR002035">
    <property type="entry name" value="VWF_A"/>
</dbReference>
<dbReference type="AlphaFoldDB" id="A0AA50KP63"/>
<dbReference type="PROSITE" id="PS51257">
    <property type="entry name" value="PROKAR_LIPOPROTEIN"/>
    <property type="match status" value="1"/>
</dbReference>
<feature type="chain" id="PRO_5041282906" evidence="1">
    <location>
        <begin position="28"/>
        <end position="354"/>
    </location>
</feature>
<dbReference type="RefSeq" id="WP_306761770.1">
    <property type="nucleotide sequence ID" value="NZ_CP118224.1"/>
</dbReference>
<evidence type="ECO:0000313" key="3">
    <source>
        <dbReference type="EMBL" id="WMC10520.1"/>
    </source>
</evidence>